<comment type="catalytic activity">
    <reaction evidence="6 7 8">
        <text>tRNA(Lys) + L-lysine + ATP = L-lysyl-tRNA(Lys) + AMP + diphosphate</text>
        <dbReference type="Rhea" id="RHEA:20792"/>
        <dbReference type="Rhea" id="RHEA-COMP:9696"/>
        <dbReference type="Rhea" id="RHEA-COMP:9697"/>
        <dbReference type="ChEBI" id="CHEBI:30616"/>
        <dbReference type="ChEBI" id="CHEBI:32551"/>
        <dbReference type="ChEBI" id="CHEBI:33019"/>
        <dbReference type="ChEBI" id="CHEBI:78442"/>
        <dbReference type="ChEBI" id="CHEBI:78529"/>
        <dbReference type="ChEBI" id="CHEBI:456215"/>
        <dbReference type="EC" id="6.1.1.6"/>
    </reaction>
</comment>
<name>A0A0G0VY69_9BACT</name>
<dbReference type="InterPro" id="IPR045864">
    <property type="entry name" value="aa-tRNA-synth_II/BPL/LPL"/>
</dbReference>
<comment type="subcellular location">
    <subcellularLocation>
        <location evidence="7">Cytoplasm</location>
    </subcellularLocation>
</comment>
<dbReference type="InterPro" id="IPR018149">
    <property type="entry name" value="Lys-tRNA-synth_II_C"/>
</dbReference>
<dbReference type="PROSITE" id="PS50862">
    <property type="entry name" value="AA_TRNA_LIGASE_II"/>
    <property type="match status" value="1"/>
</dbReference>
<dbReference type="Pfam" id="PF00152">
    <property type="entry name" value="tRNA-synt_2"/>
    <property type="match status" value="1"/>
</dbReference>
<dbReference type="InterPro" id="IPR002313">
    <property type="entry name" value="Lys-tRNA-ligase_II"/>
</dbReference>
<comment type="cofactor">
    <cofactor evidence="7 8">
        <name>Mg(2+)</name>
        <dbReference type="ChEBI" id="CHEBI:18420"/>
    </cofactor>
    <text evidence="7 8">Binds 3 Mg(2+) ions per subunit.</text>
</comment>
<evidence type="ECO:0000256" key="4">
    <source>
        <dbReference type="ARBA" id="ARBA00022840"/>
    </source>
</evidence>
<feature type="binding site" evidence="7">
    <location>
        <position position="392"/>
    </location>
    <ligand>
        <name>Mg(2+)</name>
        <dbReference type="ChEBI" id="CHEBI:18420"/>
        <label>1</label>
    </ligand>
</feature>
<dbReference type="SUPFAM" id="SSF55681">
    <property type="entry name" value="Class II aaRS and biotin synthetases"/>
    <property type="match status" value="1"/>
</dbReference>
<dbReference type="GO" id="GO:0005524">
    <property type="term" value="F:ATP binding"/>
    <property type="evidence" value="ECO:0007669"/>
    <property type="project" value="UniProtKB-UniRule"/>
</dbReference>
<dbReference type="InterPro" id="IPR006195">
    <property type="entry name" value="aa-tRNA-synth_II"/>
</dbReference>
<dbReference type="GO" id="GO:0005829">
    <property type="term" value="C:cytosol"/>
    <property type="evidence" value="ECO:0007669"/>
    <property type="project" value="TreeGrafter"/>
</dbReference>
<dbReference type="InterPro" id="IPR012340">
    <property type="entry name" value="NA-bd_OB-fold"/>
</dbReference>
<feature type="binding site" evidence="7">
    <location>
        <position position="399"/>
    </location>
    <ligand>
        <name>Mg(2+)</name>
        <dbReference type="ChEBI" id="CHEBI:18420"/>
        <label>1</label>
    </ligand>
</feature>
<evidence type="ECO:0000256" key="6">
    <source>
        <dbReference type="ARBA" id="ARBA00048573"/>
    </source>
</evidence>
<evidence type="ECO:0000256" key="7">
    <source>
        <dbReference type="HAMAP-Rule" id="MF_00252"/>
    </source>
</evidence>
<feature type="domain" description="Aminoacyl-transfer RNA synthetases class-II family profile" evidence="9">
    <location>
        <begin position="162"/>
        <end position="480"/>
    </location>
</feature>
<dbReference type="EMBL" id="LCBC01000004">
    <property type="protein sequence ID" value="KKS04652.1"/>
    <property type="molecule type" value="Genomic_DNA"/>
</dbReference>
<evidence type="ECO:0000256" key="8">
    <source>
        <dbReference type="RuleBase" id="RU000336"/>
    </source>
</evidence>
<dbReference type="CDD" id="cd00775">
    <property type="entry name" value="LysRS_core"/>
    <property type="match status" value="1"/>
</dbReference>
<proteinExistence type="inferred from homology"/>
<comment type="caution">
    <text evidence="10">The sequence shown here is derived from an EMBL/GenBank/DDBJ whole genome shotgun (WGS) entry which is preliminary data.</text>
</comment>
<evidence type="ECO:0000313" key="10">
    <source>
        <dbReference type="EMBL" id="KKS04652.1"/>
    </source>
</evidence>
<dbReference type="InterPro" id="IPR044136">
    <property type="entry name" value="Lys-tRNA-ligase_II_N"/>
</dbReference>
<dbReference type="Gene3D" id="3.30.930.10">
    <property type="entry name" value="Bira Bifunctional Protein, Domain 2"/>
    <property type="match status" value="1"/>
</dbReference>
<evidence type="ECO:0000256" key="5">
    <source>
        <dbReference type="ARBA" id="ARBA00023146"/>
    </source>
</evidence>
<accession>A0A0G0VY69</accession>
<dbReference type="PANTHER" id="PTHR42918">
    <property type="entry name" value="LYSYL-TRNA SYNTHETASE"/>
    <property type="match status" value="1"/>
</dbReference>
<dbReference type="HAMAP" id="MF_00252">
    <property type="entry name" value="Lys_tRNA_synth_class2"/>
    <property type="match status" value="1"/>
</dbReference>
<evidence type="ECO:0000256" key="3">
    <source>
        <dbReference type="ARBA" id="ARBA00022741"/>
    </source>
</evidence>
<protein>
    <recommendedName>
        <fullName evidence="7">Lysine--tRNA ligase</fullName>
        <ecNumber evidence="7">6.1.1.6</ecNumber>
    </recommendedName>
    <alternativeName>
        <fullName evidence="7">Lysyl-tRNA synthetase</fullName>
        <shortName evidence="7">LysRS</shortName>
    </alternativeName>
</protein>
<dbReference type="GO" id="GO:0000049">
    <property type="term" value="F:tRNA binding"/>
    <property type="evidence" value="ECO:0007669"/>
    <property type="project" value="TreeGrafter"/>
</dbReference>
<reference evidence="10 11" key="1">
    <citation type="journal article" date="2015" name="Nature">
        <title>rRNA introns, odd ribosomes, and small enigmatic genomes across a large radiation of phyla.</title>
        <authorList>
            <person name="Brown C.T."/>
            <person name="Hug L.A."/>
            <person name="Thomas B.C."/>
            <person name="Sharon I."/>
            <person name="Castelle C.J."/>
            <person name="Singh A."/>
            <person name="Wilkins M.J."/>
            <person name="Williams K.H."/>
            <person name="Banfield J.F."/>
        </authorList>
    </citation>
    <scope>NUCLEOTIDE SEQUENCE [LARGE SCALE GENOMIC DNA]</scope>
</reference>
<dbReference type="GO" id="GO:0000287">
    <property type="term" value="F:magnesium ion binding"/>
    <property type="evidence" value="ECO:0007669"/>
    <property type="project" value="UniProtKB-UniRule"/>
</dbReference>
<dbReference type="SUPFAM" id="SSF50249">
    <property type="entry name" value="Nucleic acid-binding proteins"/>
    <property type="match status" value="1"/>
</dbReference>
<dbReference type="NCBIfam" id="NF001756">
    <property type="entry name" value="PRK00484.1"/>
    <property type="match status" value="1"/>
</dbReference>
<keyword evidence="4 7" id="KW-0067">ATP-binding</keyword>
<dbReference type="CDD" id="cd04322">
    <property type="entry name" value="LysRS_N"/>
    <property type="match status" value="1"/>
</dbReference>
<comment type="subunit">
    <text evidence="7">Homodimer.</text>
</comment>
<dbReference type="InterPro" id="IPR004364">
    <property type="entry name" value="Aa-tRNA-synt_II"/>
</dbReference>
<dbReference type="GO" id="GO:0004824">
    <property type="term" value="F:lysine-tRNA ligase activity"/>
    <property type="evidence" value="ECO:0007669"/>
    <property type="project" value="UniProtKB-UniRule"/>
</dbReference>
<dbReference type="EC" id="6.1.1.6" evidence="7"/>
<feature type="binding site" evidence="7">
    <location>
        <position position="399"/>
    </location>
    <ligand>
        <name>Mg(2+)</name>
        <dbReference type="ChEBI" id="CHEBI:18420"/>
        <label>2</label>
    </ligand>
</feature>
<keyword evidence="7" id="KW-0963">Cytoplasm</keyword>
<dbReference type="Proteomes" id="UP000034493">
    <property type="component" value="Unassembled WGS sequence"/>
</dbReference>
<evidence type="ECO:0000256" key="1">
    <source>
        <dbReference type="ARBA" id="ARBA00022598"/>
    </source>
</evidence>
<dbReference type="GO" id="GO:0006430">
    <property type="term" value="P:lysyl-tRNA aminoacylation"/>
    <property type="evidence" value="ECO:0007669"/>
    <property type="project" value="UniProtKB-UniRule"/>
</dbReference>
<dbReference type="PRINTS" id="PR00982">
    <property type="entry name" value="TRNASYNTHLYS"/>
</dbReference>
<keyword evidence="3 7" id="KW-0547">Nucleotide-binding</keyword>
<dbReference type="Pfam" id="PF01336">
    <property type="entry name" value="tRNA_anti-codon"/>
    <property type="match status" value="1"/>
</dbReference>
<keyword evidence="5 7" id="KW-0030">Aminoacyl-tRNA synthetase</keyword>
<sequence length="489" mass="55851">MEPLENLRKIRLQKLAKIKKLKIDPYPAKSNKKNPVADCLKSIGKVVATAGRIMSIRSHGGSTFADLVDESAKIQLFFSKSQLSIVNRQLLELLDIGDFIEISGKVDKTQAGEITIFVSDFKLLTKSIRPLPSTWYGLRDVEERYRKRYLDLLLNPQIKRIFDLRSQVIQAHRQFLLEHGYIEVETPVLQSLYGGGLARPFKTYHNALGIPLYLRISTELYLKRLIVAGFEKVFEIARVFRNEGIDRAHNPEFTILETMTAYADYQDSMDLIEEMTEFVVKKTIGSTKVKYGNLTVDFKRPWKRLTMVDAVKKVTGVDFSQIEKFAQAKTQAQKLNIELKPFENSVGLILAAIFKEKSEKELIAPTIIYDFPIETSPLAKKAKDPRFVERFEHFVAGMEASNNYSELNDPGDLANRFVDERKKERLGEEEAHQTDTDFIEALEYGMPPTSGIGPSMDRLVMILTNSPSIKDVILFPTLRPDLPPRKREK</sequence>
<organism evidence="10 11">
    <name type="scientific">Candidatus Curtissbacteria bacterium GW2011_GWA2_41_24</name>
    <dbReference type="NCBI Taxonomy" id="1618411"/>
    <lineage>
        <taxon>Bacteria</taxon>
        <taxon>Candidatus Curtissiibacteriota</taxon>
    </lineage>
</organism>
<keyword evidence="7" id="KW-0648">Protein biosynthesis</keyword>
<evidence type="ECO:0000259" key="9">
    <source>
        <dbReference type="PROSITE" id="PS50862"/>
    </source>
</evidence>
<evidence type="ECO:0000256" key="2">
    <source>
        <dbReference type="ARBA" id="ARBA00022723"/>
    </source>
</evidence>
<comment type="similarity">
    <text evidence="7">Belongs to the class-II aminoacyl-tRNA synthetase family.</text>
</comment>
<dbReference type="PANTHER" id="PTHR42918:SF15">
    <property type="entry name" value="LYSINE--TRNA LIGASE, CHLOROPLASTIC_MITOCHONDRIAL"/>
    <property type="match status" value="1"/>
</dbReference>
<keyword evidence="2 7" id="KW-0479">Metal-binding</keyword>
<keyword evidence="1 7" id="KW-0436">Ligase</keyword>
<dbReference type="PATRIC" id="fig|1618411.3.peg.352"/>
<dbReference type="Gene3D" id="2.40.50.140">
    <property type="entry name" value="Nucleic acid-binding proteins"/>
    <property type="match status" value="1"/>
</dbReference>
<dbReference type="NCBIfam" id="TIGR00499">
    <property type="entry name" value="lysS_bact"/>
    <property type="match status" value="1"/>
</dbReference>
<dbReference type="AlphaFoldDB" id="A0A0G0VY69"/>
<evidence type="ECO:0000313" key="11">
    <source>
        <dbReference type="Proteomes" id="UP000034493"/>
    </source>
</evidence>
<keyword evidence="7 8" id="KW-0460">Magnesium</keyword>
<gene>
    <name evidence="7" type="primary">lysS</name>
    <name evidence="10" type="ORF">UU56_C0004G0053</name>
</gene>
<dbReference type="InterPro" id="IPR004365">
    <property type="entry name" value="NA-bd_OB_tRNA"/>
</dbReference>